<evidence type="ECO:0000313" key="2">
    <source>
        <dbReference type="Proteomes" id="UP000633278"/>
    </source>
</evidence>
<accession>A0A917I1W8</accession>
<dbReference type="Proteomes" id="UP000633278">
    <property type="component" value="Unassembled WGS sequence"/>
</dbReference>
<gene>
    <name evidence="1" type="ORF">GCM10011416_21750</name>
</gene>
<comment type="caution">
    <text evidence="1">The sequence shown here is derived from an EMBL/GenBank/DDBJ whole genome shotgun (WGS) entry which is preliminary data.</text>
</comment>
<dbReference type="RefSeq" id="WP_188599378.1">
    <property type="nucleotide sequence ID" value="NZ_BMJW01000003.1"/>
</dbReference>
<name>A0A917I1W8_9FLAO</name>
<dbReference type="EMBL" id="BMJW01000003">
    <property type="protein sequence ID" value="GGH02592.1"/>
    <property type="molecule type" value="Genomic_DNA"/>
</dbReference>
<keyword evidence="2" id="KW-1185">Reference proteome</keyword>
<evidence type="ECO:0008006" key="3">
    <source>
        <dbReference type="Google" id="ProtNLM"/>
    </source>
</evidence>
<proteinExistence type="predicted"/>
<reference evidence="1" key="1">
    <citation type="journal article" date="2014" name="Int. J. Syst. Evol. Microbiol.">
        <title>Complete genome sequence of Corynebacterium casei LMG S-19264T (=DSM 44701T), isolated from a smear-ripened cheese.</title>
        <authorList>
            <consortium name="US DOE Joint Genome Institute (JGI-PGF)"/>
            <person name="Walter F."/>
            <person name="Albersmeier A."/>
            <person name="Kalinowski J."/>
            <person name="Ruckert C."/>
        </authorList>
    </citation>
    <scope>NUCLEOTIDE SEQUENCE</scope>
    <source>
        <strain evidence="1">CGMCC 1.15763</strain>
    </source>
</reference>
<sequence length="319" mass="35497">MKHISTLLIIAFLTVLTLNAQEKKIKFNKGTLKICSTKNFTIEGYDGNEVIIKSLHDTKTTFTNARNLNTGVVFSTGVKLNGNASQSNRNNIPVVTNIKSDSLRASYVFFSNRNESKKEGLKRLGKKQENKDLGIYFTIEQKDGELVFKDAASGQFVMLNNERYLIKIPNSIKLNWDTSNCKSENSKYAVFYSNKASSLSNFNGEVELTTSLNNFKLTDVTGPVSINSIGGNVTVVFDKKAPLKLYSVYTNNGFIDVTMPANSDVNVEANGSAIYSDLDFNILQESEADGQQQMKLKLKRGKVKMKLEASLGTVYLRKK</sequence>
<organism evidence="1 2">
    <name type="scientific">Polaribacter pacificus</name>
    <dbReference type="NCBI Taxonomy" id="1775173"/>
    <lineage>
        <taxon>Bacteria</taxon>
        <taxon>Pseudomonadati</taxon>
        <taxon>Bacteroidota</taxon>
        <taxon>Flavobacteriia</taxon>
        <taxon>Flavobacteriales</taxon>
        <taxon>Flavobacteriaceae</taxon>
    </lineage>
</organism>
<evidence type="ECO:0000313" key="1">
    <source>
        <dbReference type="EMBL" id="GGH02592.1"/>
    </source>
</evidence>
<dbReference type="AlphaFoldDB" id="A0A917I1W8"/>
<reference evidence="1" key="2">
    <citation type="submission" date="2020-09" db="EMBL/GenBank/DDBJ databases">
        <authorList>
            <person name="Sun Q."/>
            <person name="Zhou Y."/>
        </authorList>
    </citation>
    <scope>NUCLEOTIDE SEQUENCE</scope>
    <source>
        <strain evidence="1">CGMCC 1.15763</strain>
    </source>
</reference>
<protein>
    <recommendedName>
        <fullName evidence="3">Adhesin domain-containing protein</fullName>
    </recommendedName>
</protein>